<dbReference type="Proteomes" id="UP000000763">
    <property type="component" value="Chromosome 7"/>
</dbReference>
<proteinExistence type="predicted"/>
<feature type="compositionally biased region" description="Acidic residues" evidence="1">
    <location>
        <begin position="133"/>
        <end position="158"/>
    </location>
</feature>
<protein>
    <submittedName>
        <fullName evidence="2">Uncharacterized protein</fullName>
    </submittedName>
</protein>
<evidence type="ECO:0000256" key="1">
    <source>
        <dbReference type="SAM" id="MobiDB-lite"/>
    </source>
</evidence>
<reference evidence="3" key="1">
    <citation type="journal article" date="2005" name="Nature">
        <title>The map-based sequence of the rice genome.</title>
        <authorList>
            <consortium name="International rice genome sequencing project (IRGSP)"/>
            <person name="Matsumoto T."/>
            <person name="Wu J."/>
            <person name="Kanamori H."/>
            <person name="Katayose Y."/>
            <person name="Fujisawa M."/>
            <person name="Namiki N."/>
            <person name="Mizuno H."/>
            <person name="Yamamoto K."/>
            <person name="Antonio B.A."/>
            <person name="Baba T."/>
            <person name="Sakata K."/>
            <person name="Nagamura Y."/>
            <person name="Aoki H."/>
            <person name="Arikawa K."/>
            <person name="Arita K."/>
            <person name="Bito T."/>
            <person name="Chiden Y."/>
            <person name="Fujitsuka N."/>
            <person name="Fukunaka R."/>
            <person name="Hamada M."/>
            <person name="Harada C."/>
            <person name="Hayashi A."/>
            <person name="Hijishita S."/>
            <person name="Honda M."/>
            <person name="Hosokawa S."/>
            <person name="Ichikawa Y."/>
            <person name="Idonuma A."/>
            <person name="Iijima M."/>
            <person name="Ikeda M."/>
            <person name="Ikeno M."/>
            <person name="Ito K."/>
            <person name="Ito S."/>
            <person name="Ito T."/>
            <person name="Ito Y."/>
            <person name="Ito Y."/>
            <person name="Iwabuchi A."/>
            <person name="Kamiya K."/>
            <person name="Karasawa W."/>
            <person name="Kurita K."/>
            <person name="Katagiri S."/>
            <person name="Kikuta A."/>
            <person name="Kobayashi H."/>
            <person name="Kobayashi N."/>
            <person name="Machita K."/>
            <person name="Maehara T."/>
            <person name="Masukawa M."/>
            <person name="Mizubayashi T."/>
            <person name="Mukai Y."/>
            <person name="Nagasaki H."/>
            <person name="Nagata Y."/>
            <person name="Naito S."/>
            <person name="Nakashima M."/>
            <person name="Nakama Y."/>
            <person name="Nakamichi Y."/>
            <person name="Nakamura M."/>
            <person name="Meguro A."/>
            <person name="Negishi M."/>
            <person name="Ohta I."/>
            <person name="Ohta T."/>
            <person name="Okamoto M."/>
            <person name="Ono N."/>
            <person name="Saji S."/>
            <person name="Sakaguchi M."/>
            <person name="Sakai K."/>
            <person name="Shibata M."/>
            <person name="Shimokawa T."/>
            <person name="Song J."/>
            <person name="Takazaki Y."/>
            <person name="Terasawa K."/>
            <person name="Tsugane M."/>
            <person name="Tsuji K."/>
            <person name="Ueda S."/>
            <person name="Waki K."/>
            <person name="Yamagata H."/>
            <person name="Yamamoto M."/>
            <person name="Yamamoto S."/>
            <person name="Yamane H."/>
            <person name="Yoshiki S."/>
            <person name="Yoshihara R."/>
            <person name="Yukawa K."/>
            <person name="Zhong H."/>
            <person name="Yano M."/>
            <person name="Yuan Q."/>
            <person name="Ouyang S."/>
            <person name="Liu J."/>
            <person name="Jones K.M."/>
            <person name="Gansberger K."/>
            <person name="Moffat K."/>
            <person name="Hill J."/>
            <person name="Bera J."/>
            <person name="Fadrosh D."/>
            <person name="Jin S."/>
            <person name="Johri S."/>
            <person name="Kim M."/>
            <person name="Overton L."/>
            <person name="Reardon M."/>
            <person name="Tsitrin T."/>
            <person name="Vuong H."/>
            <person name="Weaver B."/>
            <person name="Ciecko A."/>
            <person name="Tallon L."/>
            <person name="Jackson J."/>
            <person name="Pai G."/>
            <person name="Aken S.V."/>
            <person name="Utterback T."/>
            <person name="Reidmuller S."/>
            <person name="Feldblyum T."/>
            <person name="Hsiao J."/>
            <person name="Zismann V."/>
            <person name="Iobst S."/>
            <person name="de Vazeille A.R."/>
            <person name="Buell C.R."/>
            <person name="Ying K."/>
            <person name="Li Y."/>
            <person name="Lu T."/>
            <person name="Huang Y."/>
            <person name="Zhao Q."/>
            <person name="Feng Q."/>
            <person name="Zhang L."/>
            <person name="Zhu J."/>
            <person name="Weng Q."/>
            <person name="Mu J."/>
            <person name="Lu Y."/>
            <person name="Fan D."/>
            <person name="Liu Y."/>
            <person name="Guan J."/>
            <person name="Zhang Y."/>
            <person name="Yu S."/>
            <person name="Liu X."/>
            <person name="Zhang Y."/>
            <person name="Hong G."/>
            <person name="Han B."/>
            <person name="Choisne N."/>
            <person name="Demange N."/>
            <person name="Orjeda G."/>
            <person name="Samain S."/>
            <person name="Cattolico L."/>
            <person name="Pelletier E."/>
            <person name="Couloux A."/>
            <person name="Segurens B."/>
            <person name="Wincker P."/>
            <person name="D'Hont A."/>
            <person name="Scarpelli C."/>
            <person name="Weissenbach J."/>
            <person name="Salanoubat M."/>
            <person name="Quetier F."/>
            <person name="Yu Y."/>
            <person name="Kim H.R."/>
            <person name="Rambo T."/>
            <person name="Currie J."/>
            <person name="Collura K."/>
            <person name="Luo M."/>
            <person name="Yang T."/>
            <person name="Ammiraju J.S.S."/>
            <person name="Engler F."/>
            <person name="Soderlund C."/>
            <person name="Wing R.A."/>
            <person name="Palmer L.E."/>
            <person name="de la Bastide M."/>
            <person name="Spiegel L."/>
            <person name="Nascimento L."/>
            <person name="Zutavern T."/>
            <person name="O'Shaughnessy A."/>
            <person name="Dike S."/>
            <person name="Dedhia N."/>
            <person name="Preston R."/>
            <person name="Balija V."/>
            <person name="McCombie W.R."/>
            <person name="Chow T."/>
            <person name="Chen H."/>
            <person name="Chung M."/>
            <person name="Chen C."/>
            <person name="Shaw J."/>
            <person name="Wu H."/>
            <person name="Hsiao K."/>
            <person name="Chao Y."/>
            <person name="Chu M."/>
            <person name="Cheng C."/>
            <person name="Hour A."/>
            <person name="Lee P."/>
            <person name="Lin S."/>
            <person name="Lin Y."/>
            <person name="Liou J."/>
            <person name="Liu S."/>
            <person name="Hsing Y."/>
            <person name="Raghuvanshi S."/>
            <person name="Mohanty A."/>
            <person name="Bharti A.K."/>
            <person name="Gaur A."/>
            <person name="Gupta V."/>
            <person name="Kumar D."/>
            <person name="Ravi V."/>
            <person name="Vij S."/>
            <person name="Kapur A."/>
            <person name="Khurana P."/>
            <person name="Khurana P."/>
            <person name="Khurana J.P."/>
            <person name="Tyagi A.K."/>
            <person name="Gaikwad K."/>
            <person name="Singh A."/>
            <person name="Dalal V."/>
            <person name="Srivastava S."/>
            <person name="Dixit A."/>
            <person name="Pal A.K."/>
            <person name="Ghazi I.A."/>
            <person name="Yadav M."/>
            <person name="Pandit A."/>
            <person name="Bhargava A."/>
            <person name="Sureshbabu K."/>
            <person name="Batra K."/>
            <person name="Sharma T.R."/>
            <person name="Mohapatra T."/>
            <person name="Singh N.K."/>
            <person name="Messing J."/>
            <person name="Nelson A.B."/>
            <person name="Fuks G."/>
            <person name="Kavchok S."/>
            <person name="Keizer G."/>
            <person name="Linton E."/>
            <person name="Llaca V."/>
            <person name="Song R."/>
            <person name="Tanyolac B."/>
            <person name="Young S."/>
            <person name="Ho-Il K."/>
            <person name="Hahn J.H."/>
            <person name="Sangsakoo G."/>
            <person name="Vanavichit A."/>
            <person name="de Mattos Luiz.A.T."/>
            <person name="Zimmer P.D."/>
            <person name="Malone G."/>
            <person name="Dellagostin O."/>
            <person name="de Oliveira A.C."/>
            <person name="Bevan M."/>
            <person name="Bancroft I."/>
            <person name="Minx P."/>
            <person name="Cordum H."/>
            <person name="Wilson R."/>
            <person name="Cheng Z."/>
            <person name="Jin W."/>
            <person name="Jiang J."/>
            <person name="Leong S.A."/>
            <person name="Iwama H."/>
            <person name="Gojobori T."/>
            <person name="Itoh T."/>
            <person name="Niimura Y."/>
            <person name="Fujii Y."/>
            <person name="Habara T."/>
            <person name="Sakai H."/>
            <person name="Sato Y."/>
            <person name="Wilson G."/>
            <person name="Kumar K."/>
            <person name="McCouch S."/>
            <person name="Juretic N."/>
            <person name="Hoen D."/>
            <person name="Wright S."/>
            <person name="Bruskiewich R."/>
            <person name="Bureau T."/>
            <person name="Miyao A."/>
            <person name="Hirochika H."/>
            <person name="Nishikawa T."/>
            <person name="Kadowaki K."/>
            <person name="Sugiura M."/>
            <person name="Burr B."/>
            <person name="Sasaki T."/>
        </authorList>
    </citation>
    <scope>NUCLEOTIDE SEQUENCE [LARGE SCALE GENOMIC DNA]</scope>
    <source>
        <strain evidence="3">cv. Nipponbare</strain>
    </source>
</reference>
<feature type="region of interest" description="Disordered" evidence="1">
    <location>
        <begin position="125"/>
        <end position="203"/>
    </location>
</feature>
<dbReference type="EMBL" id="AP004314">
    <property type="protein sequence ID" value="BAC83477.1"/>
    <property type="molecule type" value="Genomic_DNA"/>
</dbReference>
<evidence type="ECO:0000313" key="3">
    <source>
        <dbReference type="Proteomes" id="UP000000763"/>
    </source>
</evidence>
<accession>Q6ZE17</accession>
<name>Q6ZE17_ORYSJ</name>
<organism evidence="2 3">
    <name type="scientific">Oryza sativa subsp. japonica</name>
    <name type="common">Rice</name>
    <dbReference type="NCBI Taxonomy" id="39947"/>
    <lineage>
        <taxon>Eukaryota</taxon>
        <taxon>Viridiplantae</taxon>
        <taxon>Streptophyta</taxon>
        <taxon>Embryophyta</taxon>
        <taxon>Tracheophyta</taxon>
        <taxon>Spermatophyta</taxon>
        <taxon>Magnoliopsida</taxon>
        <taxon>Liliopsida</taxon>
        <taxon>Poales</taxon>
        <taxon>Poaceae</taxon>
        <taxon>BOP clade</taxon>
        <taxon>Oryzoideae</taxon>
        <taxon>Oryzeae</taxon>
        <taxon>Oryzinae</taxon>
        <taxon>Oryza</taxon>
        <taxon>Oryza sativa</taxon>
    </lineage>
</organism>
<feature type="compositionally biased region" description="Polar residues" evidence="1">
    <location>
        <begin position="168"/>
        <end position="180"/>
    </location>
</feature>
<dbReference type="AlphaFoldDB" id="Q6ZE17"/>
<gene>
    <name evidence="2" type="primary">P0495H05.32</name>
</gene>
<sequence length="229" mass="25297">MDVLDTLVVRFHMKGDFVTEGREKSYVGGKDIQTGMRALLSDKEPEIVDLCDDSDKDSDYEADMEGDTSALKGKAVQECDEDERMLVVYHPDSAPLLVCHPLKKKVKTAQLDILDDVFFVVERSNPSDRPAADEGDETPYVDSQYDDSIEEIGSDGEDPAGTRFPSRRSFQPPSAGSRSRNAAGPPFRPRPEERRRRAPCLSPPLVAASLKCSASELKMELEDQGSDPS</sequence>
<reference evidence="3" key="2">
    <citation type="journal article" date="2008" name="Nucleic Acids Res.">
        <title>The rice annotation project database (RAP-DB): 2008 update.</title>
        <authorList>
            <consortium name="The rice annotation project (RAP)"/>
        </authorList>
    </citation>
    <scope>GENOME REANNOTATION</scope>
    <source>
        <strain evidence="3">cv. Nipponbare</strain>
    </source>
</reference>
<evidence type="ECO:0000313" key="2">
    <source>
        <dbReference type="EMBL" id="BAC83477.1"/>
    </source>
</evidence>